<dbReference type="PANTHER" id="PTHR43744">
    <property type="entry name" value="ABC TRANSPORTER PERMEASE PROTEIN MG189-RELATED-RELATED"/>
    <property type="match status" value="1"/>
</dbReference>
<dbReference type="GO" id="GO:0055085">
    <property type="term" value="P:transmembrane transport"/>
    <property type="evidence" value="ECO:0007669"/>
    <property type="project" value="InterPro"/>
</dbReference>
<evidence type="ECO:0000256" key="6">
    <source>
        <dbReference type="ARBA" id="ARBA00023136"/>
    </source>
</evidence>
<dbReference type="CDD" id="cd06261">
    <property type="entry name" value="TM_PBP2"/>
    <property type="match status" value="1"/>
</dbReference>
<feature type="transmembrane region" description="Helical" evidence="7">
    <location>
        <begin position="200"/>
        <end position="221"/>
    </location>
</feature>
<evidence type="ECO:0000256" key="5">
    <source>
        <dbReference type="ARBA" id="ARBA00022989"/>
    </source>
</evidence>
<evidence type="ECO:0000256" key="7">
    <source>
        <dbReference type="RuleBase" id="RU363032"/>
    </source>
</evidence>
<evidence type="ECO:0000256" key="4">
    <source>
        <dbReference type="ARBA" id="ARBA00022692"/>
    </source>
</evidence>
<keyword evidence="4 7" id="KW-0812">Transmembrane</keyword>
<evidence type="ECO:0000313" key="9">
    <source>
        <dbReference type="EMBL" id="HFH30210.1"/>
    </source>
</evidence>
<evidence type="ECO:0000259" key="8">
    <source>
        <dbReference type="PROSITE" id="PS50928"/>
    </source>
</evidence>
<feature type="transmembrane region" description="Helical" evidence="7">
    <location>
        <begin position="334"/>
        <end position="355"/>
    </location>
</feature>
<proteinExistence type="inferred from homology"/>
<feature type="domain" description="ABC transmembrane type-1" evidence="8">
    <location>
        <begin position="163"/>
        <end position="355"/>
    </location>
</feature>
<dbReference type="InterPro" id="IPR035906">
    <property type="entry name" value="MetI-like_sf"/>
</dbReference>
<dbReference type="PROSITE" id="PS50928">
    <property type="entry name" value="ABC_TM1"/>
    <property type="match status" value="1"/>
</dbReference>
<name>A0A7C3EE17_9SPIR</name>
<evidence type="ECO:0000256" key="3">
    <source>
        <dbReference type="ARBA" id="ARBA00022475"/>
    </source>
</evidence>
<comment type="caution">
    <text evidence="9">The sequence shown here is derived from an EMBL/GenBank/DDBJ whole genome shotgun (WGS) entry which is preliminary data.</text>
</comment>
<dbReference type="Gene3D" id="1.10.3720.10">
    <property type="entry name" value="MetI-like"/>
    <property type="match status" value="1"/>
</dbReference>
<comment type="subcellular location">
    <subcellularLocation>
        <location evidence="1 7">Cell membrane</location>
        <topology evidence="1 7">Multi-pass membrane protein</topology>
    </subcellularLocation>
</comment>
<dbReference type="Pfam" id="PF00528">
    <property type="entry name" value="BPD_transp_1"/>
    <property type="match status" value="1"/>
</dbReference>
<comment type="similarity">
    <text evidence="7">Belongs to the binding-protein-dependent transport system permease family.</text>
</comment>
<protein>
    <submittedName>
        <fullName evidence="9">Carbohydrate ABC transporter permease</fullName>
    </submittedName>
</protein>
<dbReference type="EMBL" id="DSVL01000369">
    <property type="protein sequence ID" value="HFH30210.1"/>
    <property type="molecule type" value="Genomic_DNA"/>
</dbReference>
<feature type="transmembrane region" description="Helical" evidence="7">
    <location>
        <begin position="167"/>
        <end position="188"/>
    </location>
</feature>
<feature type="transmembrane region" description="Helical" evidence="7">
    <location>
        <begin position="276"/>
        <end position="301"/>
    </location>
</feature>
<dbReference type="GO" id="GO:0005886">
    <property type="term" value="C:plasma membrane"/>
    <property type="evidence" value="ECO:0007669"/>
    <property type="project" value="UniProtKB-SubCell"/>
</dbReference>
<reference evidence="9" key="1">
    <citation type="journal article" date="2020" name="mSystems">
        <title>Genome- and Community-Level Interaction Insights into Carbon Utilization and Element Cycling Functions of Hydrothermarchaeota in Hydrothermal Sediment.</title>
        <authorList>
            <person name="Zhou Z."/>
            <person name="Liu Y."/>
            <person name="Xu W."/>
            <person name="Pan J."/>
            <person name="Luo Z.H."/>
            <person name="Li M."/>
        </authorList>
    </citation>
    <scope>NUCLEOTIDE SEQUENCE [LARGE SCALE GENOMIC DNA]</scope>
    <source>
        <strain evidence="9">SpSt-503</strain>
    </source>
</reference>
<gene>
    <name evidence="9" type="ORF">ENS59_12015</name>
</gene>
<sequence>MQQSYSTPAGRIKHAIGSFISYLVFISWTLITVVPLVWMLYSSFKSNEELVKDIYALPKALFDNKNDEYVVIPKTLNVILPYDPEKDPRERIIIESTTIAPTLRLMVHFLVKEELPPELQNLKPGDTLRVYQLPKKMQWDIHWKTVFFNYRSAFERGKLAGKFINSLLYSGISTFLIVLFGLMAGFGLSKMAFKKASMLISGLIGFGYLISTNSVIIPLFLMLSNMKLTDTHLGVILVYTAFGLPLSVMLTTQFIRDLPDSLIESAFIDGATYFKMFSSIIVPMTVPVITTISIISALGIWNEFLLVLVIASSELTKSLPVGVYSFSSLTSTQLGWQLAALVIAVLPVMIVYFIFNKRLTQGVVAGAVKG</sequence>
<keyword evidence="3" id="KW-1003">Cell membrane</keyword>
<dbReference type="AlphaFoldDB" id="A0A7C3EE17"/>
<accession>A0A7C3EE17</accession>
<organism evidence="9">
    <name type="scientific">Gracilinema caldarium</name>
    <dbReference type="NCBI Taxonomy" id="215591"/>
    <lineage>
        <taxon>Bacteria</taxon>
        <taxon>Pseudomonadati</taxon>
        <taxon>Spirochaetota</taxon>
        <taxon>Spirochaetia</taxon>
        <taxon>Spirochaetales</taxon>
        <taxon>Breznakiellaceae</taxon>
        <taxon>Gracilinema</taxon>
    </lineage>
</organism>
<dbReference type="PANTHER" id="PTHR43744:SF12">
    <property type="entry name" value="ABC TRANSPORTER PERMEASE PROTEIN MG189-RELATED"/>
    <property type="match status" value="1"/>
</dbReference>
<feature type="transmembrane region" description="Helical" evidence="7">
    <location>
        <begin position="20"/>
        <end position="41"/>
    </location>
</feature>
<dbReference type="InterPro" id="IPR000515">
    <property type="entry name" value="MetI-like"/>
</dbReference>
<evidence type="ECO:0000256" key="1">
    <source>
        <dbReference type="ARBA" id="ARBA00004651"/>
    </source>
</evidence>
<evidence type="ECO:0000256" key="2">
    <source>
        <dbReference type="ARBA" id="ARBA00022448"/>
    </source>
</evidence>
<dbReference type="SUPFAM" id="SSF161098">
    <property type="entry name" value="MetI-like"/>
    <property type="match status" value="1"/>
</dbReference>
<keyword evidence="6 7" id="KW-0472">Membrane</keyword>
<keyword evidence="2 7" id="KW-0813">Transport</keyword>
<keyword evidence="5 7" id="KW-1133">Transmembrane helix</keyword>
<feature type="transmembrane region" description="Helical" evidence="7">
    <location>
        <begin position="233"/>
        <end position="255"/>
    </location>
</feature>